<name>A0A1G8VUJ5_9PSED</name>
<organism evidence="4 5">
    <name type="scientific">Pseudomonas indica</name>
    <dbReference type="NCBI Taxonomy" id="137658"/>
    <lineage>
        <taxon>Bacteria</taxon>
        <taxon>Pseudomonadati</taxon>
        <taxon>Pseudomonadota</taxon>
        <taxon>Gammaproteobacteria</taxon>
        <taxon>Pseudomonadales</taxon>
        <taxon>Pseudomonadaceae</taxon>
        <taxon>Pseudomonas</taxon>
    </lineage>
</organism>
<dbReference type="STRING" id="137658.SAMN05216186_102365"/>
<sequence length="398" mass="43508">MSLSFPEKGLPLGGRSLVSDVSLPALVIHNDALEHNLRWMQRYAEQHGLLLAPHGKTTMTPALFQRQLDQGAWGITLATAVQCRAAYAHGVRRLLLANQLVGAPNMALVAELLGDPEVDFHCLVDHPDNVAELGRFFGERGLRLNVMIEVGVPDGRCGCRSAGEAQRLAEAVAAQPALALTGIEGYEGVIHGEDSADDVRDYAERLVAIAVDLLERGLFALERPIVTASGSAWYDLIAEAFDRRDVRERFTGVLRPGCYVVHDHGLYGEAQTAVQARHPDWDAPLRPAMEVWAHVQSLPEPGRAIVALGKRDIASDAMPQPLRRYRPGSTVAEDVSAWRVSKLMDQHAFMDIPGGAALQVGDIIAFGASHPCLTFDKWRQICLVDAELQVIETLPTFF</sequence>
<comment type="similarity">
    <text evidence="1">Belongs to the DSD1 family.</text>
</comment>
<dbReference type="AlphaFoldDB" id="A0A1G8VUJ5"/>
<dbReference type="Gene3D" id="3.20.20.10">
    <property type="entry name" value="Alanine racemase"/>
    <property type="match status" value="1"/>
</dbReference>
<dbReference type="Proteomes" id="UP000198706">
    <property type="component" value="Unassembled WGS sequence"/>
</dbReference>
<keyword evidence="2" id="KW-0456">Lyase</keyword>
<dbReference type="InterPro" id="IPR042208">
    <property type="entry name" value="D-ser_dehydrat-like_sf"/>
</dbReference>
<evidence type="ECO:0000256" key="1">
    <source>
        <dbReference type="ARBA" id="ARBA00005323"/>
    </source>
</evidence>
<dbReference type="InterPro" id="IPR029066">
    <property type="entry name" value="PLP-binding_barrel"/>
</dbReference>
<dbReference type="InterPro" id="IPR001608">
    <property type="entry name" value="Ala_racemase_N"/>
</dbReference>
<dbReference type="CDD" id="cd06818">
    <property type="entry name" value="PLPDE_III_cryptic_DSD"/>
    <property type="match status" value="1"/>
</dbReference>
<evidence type="ECO:0000256" key="2">
    <source>
        <dbReference type="ARBA" id="ARBA00023239"/>
    </source>
</evidence>
<dbReference type="Gene3D" id="2.40.37.20">
    <property type="entry name" value="D-serine dehydratase-like domain"/>
    <property type="match status" value="1"/>
</dbReference>
<dbReference type="GO" id="GO:0016829">
    <property type="term" value="F:lyase activity"/>
    <property type="evidence" value="ECO:0007669"/>
    <property type="project" value="UniProtKB-KW"/>
</dbReference>
<dbReference type="Pfam" id="PF01168">
    <property type="entry name" value="Ala_racemase_N"/>
    <property type="match status" value="1"/>
</dbReference>
<dbReference type="Pfam" id="PF14031">
    <property type="entry name" value="D-ser_dehydrat"/>
    <property type="match status" value="1"/>
</dbReference>
<accession>A0A1G8VUJ5</accession>
<dbReference type="RefSeq" id="WP_084334738.1">
    <property type="nucleotide sequence ID" value="NZ_FNFD01000002.1"/>
</dbReference>
<protein>
    <submittedName>
        <fullName evidence="4">D-serine deaminase, pyridoxal phosphate-dependent</fullName>
    </submittedName>
</protein>
<dbReference type="SMART" id="SM01119">
    <property type="entry name" value="D-ser_dehydrat"/>
    <property type="match status" value="1"/>
</dbReference>
<evidence type="ECO:0000259" key="3">
    <source>
        <dbReference type="SMART" id="SM01119"/>
    </source>
</evidence>
<evidence type="ECO:0000313" key="4">
    <source>
        <dbReference type="EMBL" id="SDJ69734.1"/>
    </source>
</evidence>
<feature type="domain" description="D-serine dehydratase-like" evidence="3">
    <location>
        <begin position="288"/>
        <end position="385"/>
    </location>
</feature>
<dbReference type="InterPro" id="IPR051466">
    <property type="entry name" value="D-amino_acid_metab_enzyme"/>
</dbReference>
<gene>
    <name evidence="4" type="ORF">SAMN05216186_102365</name>
</gene>
<dbReference type="SUPFAM" id="SSF51419">
    <property type="entry name" value="PLP-binding barrel"/>
    <property type="match status" value="1"/>
</dbReference>
<dbReference type="EMBL" id="FNFD01000002">
    <property type="protein sequence ID" value="SDJ69734.1"/>
    <property type="molecule type" value="Genomic_DNA"/>
</dbReference>
<dbReference type="PANTHER" id="PTHR28004">
    <property type="entry name" value="ZGC:162816-RELATED"/>
    <property type="match status" value="1"/>
</dbReference>
<keyword evidence="5" id="KW-1185">Reference proteome</keyword>
<dbReference type="PANTHER" id="PTHR28004:SF8">
    <property type="entry name" value="D-SERINE DEAMINASE"/>
    <property type="match status" value="1"/>
</dbReference>
<reference evidence="4 5" key="1">
    <citation type="submission" date="2016-10" db="EMBL/GenBank/DDBJ databases">
        <authorList>
            <person name="de Groot N.N."/>
        </authorList>
    </citation>
    <scope>NUCLEOTIDE SEQUENCE [LARGE SCALE GENOMIC DNA]</scope>
    <source>
        <strain evidence="4 5">JCM 21544</strain>
    </source>
</reference>
<evidence type="ECO:0000313" key="5">
    <source>
        <dbReference type="Proteomes" id="UP000198706"/>
    </source>
</evidence>
<dbReference type="InterPro" id="IPR026956">
    <property type="entry name" value="D-ser_dehydrat-like_dom"/>
</dbReference>
<proteinExistence type="inferred from homology"/>